<dbReference type="EMBL" id="QGHE01000024">
    <property type="protein sequence ID" value="PWJ72662.1"/>
    <property type="molecule type" value="Genomic_DNA"/>
</dbReference>
<accession>A0ABD6XJP5</accession>
<protein>
    <submittedName>
        <fullName evidence="1">Uncharacterized protein</fullName>
    </submittedName>
</protein>
<dbReference type="AlphaFoldDB" id="A0ABD6XJP5"/>
<evidence type="ECO:0000313" key="1">
    <source>
        <dbReference type="EMBL" id="PWJ72662.1"/>
    </source>
</evidence>
<sequence>MKFCIEPVAKSCDPAGEHHYVAAWTVTYAQQIIHLLGQSRIAVIKFFTQFFQRNRPILIIIFSQYVCRTNGLTCSRPLQNMALRRFQSGFHQSNVAVKYLEKITVNGNGYVP</sequence>
<gene>
    <name evidence="1" type="ORF">C7430_1248</name>
</gene>
<evidence type="ECO:0000313" key="2">
    <source>
        <dbReference type="Proteomes" id="UP000245996"/>
    </source>
</evidence>
<organism evidence="1 2">
    <name type="scientific">Enterobacter agglomerans</name>
    <name type="common">Erwinia herbicola</name>
    <name type="synonym">Pantoea agglomerans</name>
    <dbReference type="NCBI Taxonomy" id="549"/>
    <lineage>
        <taxon>Bacteria</taxon>
        <taxon>Pseudomonadati</taxon>
        <taxon>Pseudomonadota</taxon>
        <taxon>Gammaproteobacteria</taxon>
        <taxon>Enterobacterales</taxon>
        <taxon>Erwiniaceae</taxon>
        <taxon>Pantoea</taxon>
        <taxon>Pantoea agglomerans group</taxon>
    </lineage>
</organism>
<comment type="caution">
    <text evidence="1">The sequence shown here is derived from an EMBL/GenBank/DDBJ whole genome shotgun (WGS) entry which is preliminary data.</text>
</comment>
<reference evidence="1 2" key="1">
    <citation type="submission" date="2018-05" db="EMBL/GenBank/DDBJ databases">
        <title>Genomic Encyclopedia of Type Strains, Phase IV (KMG-V): Genome sequencing to study the core and pangenomes of soil and plant-associated prokaryotes.</title>
        <authorList>
            <person name="Whitman W."/>
        </authorList>
    </citation>
    <scope>NUCLEOTIDE SEQUENCE [LARGE SCALE GENOMIC DNA]</scope>
    <source>
        <strain evidence="1 2">PNG 92-11</strain>
    </source>
</reference>
<dbReference type="Proteomes" id="UP000245996">
    <property type="component" value="Unassembled WGS sequence"/>
</dbReference>
<name>A0ABD6XJP5_ENTAG</name>
<proteinExistence type="predicted"/>